<reference evidence="3" key="1">
    <citation type="submission" date="2020-02" db="EMBL/GenBank/DDBJ databases">
        <authorList>
            <person name="Scholz U."/>
            <person name="Mascher M."/>
            <person name="Fiebig A."/>
        </authorList>
    </citation>
    <scope>NUCLEOTIDE SEQUENCE</scope>
</reference>
<proteinExistence type="predicted"/>
<evidence type="ECO:0000256" key="2">
    <source>
        <dbReference type="SAM" id="SignalP"/>
    </source>
</evidence>
<dbReference type="EMBL" id="LR746268">
    <property type="protein sequence ID" value="CAA7396743.1"/>
    <property type="molecule type" value="Genomic_DNA"/>
</dbReference>
<feature type="compositionally biased region" description="Low complexity" evidence="1">
    <location>
        <begin position="111"/>
        <end position="125"/>
    </location>
</feature>
<name>A0A7I8KGB8_SPIIN</name>
<keyword evidence="4" id="KW-1185">Reference proteome</keyword>
<dbReference type="Proteomes" id="UP000663760">
    <property type="component" value="Chromosome 5"/>
</dbReference>
<dbReference type="PANTHER" id="PTHR34964">
    <property type="entry name" value="MEMBRANE LIPOPROTEIN-RELATED"/>
    <property type="match status" value="1"/>
</dbReference>
<evidence type="ECO:0000256" key="1">
    <source>
        <dbReference type="SAM" id="MobiDB-lite"/>
    </source>
</evidence>
<accession>A0A7I8KGB8</accession>
<dbReference type="AlphaFoldDB" id="A0A7I8KGB8"/>
<sequence length="125" mass="12621">MVLVGIPWVFWITTCLWRAASARAAARDGGADWAPGRPAAPVTRVAGGAALEESAVESPGGLRRVRFSAATLMGDPLAGGCSSDTSEGDVVAASAHPPAPNRPRAAGHEGSSLSSPDSKSPPFTT</sequence>
<keyword evidence="2" id="KW-0732">Signal</keyword>
<feature type="region of interest" description="Disordered" evidence="1">
    <location>
        <begin position="76"/>
        <end position="125"/>
    </location>
</feature>
<evidence type="ECO:0000313" key="4">
    <source>
        <dbReference type="Proteomes" id="UP000663760"/>
    </source>
</evidence>
<feature type="signal peptide" evidence="2">
    <location>
        <begin position="1"/>
        <end position="24"/>
    </location>
</feature>
<organism evidence="3 4">
    <name type="scientific">Spirodela intermedia</name>
    <name type="common">Intermediate duckweed</name>
    <dbReference type="NCBI Taxonomy" id="51605"/>
    <lineage>
        <taxon>Eukaryota</taxon>
        <taxon>Viridiplantae</taxon>
        <taxon>Streptophyta</taxon>
        <taxon>Embryophyta</taxon>
        <taxon>Tracheophyta</taxon>
        <taxon>Spermatophyta</taxon>
        <taxon>Magnoliopsida</taxon>
        <taxon>Liliopsida</taxon>
        <taxon>Araceae</taxon>
        <taxon>Lemnoideae</taxon>
        <taxon>Spirodela</taxon>
    </lineage>
</organism>
<protein>
    <submittedName>
        <fullName evidence="3">Uncharacterized protein</fullName>
    </submittedName>
</protein>
<dbReference type="PANTHER" id="PTHR34964:SF1">
    <property type="entry name" value="MEMBRANE LIPOPROTEIN"/>
    <property type="match status" value="1"/>
</dbReference>
<dbReference type="OrthoDB" id="1056497at2759"/>
<evidence type="ECO:0000313" key="3">
    <source>
        <dbReference type="EMBL" id="CAA7396743.1"/>
    </source>
</evidence>
<feature type="chain" id="PRO_5029815928" evidence="2">
    <location>
        <begin position="25"/>
        <end position="125"/>
    </location>
</feature>
<gene>
    <name evidence="3" type="ORF">SI8410_05007406</name>
</gene>